<feature type="compositionally biased region" description="Basic and acidic residues" evidence="1">
    <location>
        <begin position="119"/>
        <end position="159"/>
    </location>
</feature>
<reference evidence="2 3" key="1">
    <citation type="submission" date="2020-02" db="EMBL/GenBank/DDBJ databases">
        <authorList>
            <person name="Ferguson B K."/>
        </authorList>
    </citation>
    <scope>NUCLEOTIDE SEQUENCE [LARGE SCALE GENOMIC DNA]</scope>
</reference>
<gene>
    <name evidence="2" type="ORF">NTEN_LOCUS22554</name>
</gene>
<dbReference type="EMBL" id="CADCXU010033266">
    <property type="protein sequence ID" value="CAB0018814.1"/>
    <property type="molecule type" value="Genomic_DNA"/>
</dbReference>
<feature type="region of interest" description="Disordered" evidence="1">
    <location>
        <begin position="1"/>
        <end position="159"/>
    </location>
</feature>
<name>A0A6H5HKL0_9HEMI</name>
<accession>A0A6H5HKL0</accession>
<feature type="compositionally biased region" description="Basic and acidic residues" evidence="1">
    <location>
        <begin position="36"/>
        <end position="56"/>
    </location>
</feature>
<dbReference type="AlphaFoldDB" id="A0A6H5HKL0"/>
<protein>
    <submittedName>
        <fullName evidence="2">Uncharacterized protein</fullName>
    </submittedName>
</protein>
<feature type="compositionally biased region" description="Basic residues" evidence="1">
    <location>
        <begin position="57"/>
        <end position="75"/>
    </location>
</feature>
<evidence type="ECO:0000256" key="1">
    <source>
        <dbReference type="SAM" id="MobiDB-lite"/>
    </source>
</evidence>
<dbReference type="Proteomes" id="UP000479000">
    <property type="component" value="Unassembled WGS sequence"/>
</dbReference>
<keyword evidence="3" id="KW-1185">Reference proteome</keyword>
<proteinExistence type="predicted"/>
<evidence type="ECO:0000313" key="3">
    <source>
        <dbReference type="Proteomes" id="UP000479000"/>
    </source>
</evidence>
<feature type="non-terminal residue" evidence="2">
    <location>
        <position position="159"/>
    </location>
</feature>
<feature type="compositionally biased region" description="Basic and acidic residues" evidence="1">
    <location>
        <begin position="11"/>
        <end position="20"/>
    </location>
</feature>
<sequence length="159" mass="18261">MCSLLISGHSRPPEDHRLLERFGSQGVRRRATAVQKDARAGRQREDQTQQETGRRTDRTHRQRRGHRNGRTHIQKIAKERGGRQIARRRRAGQTSANDETDDRIVDRGQTIDDGEEERFDEKAAQHDGRDIGLHAKPDGDDVDSRAENEAEQRAQRTLI</sequence>
<organism evidence="2 3">
    <name type="scientific">Nesidiocoris tenuis</name>
    <dbReference type="NCBI Taxonomy" id="355587"/>
    <lineage>
        <taxon>Eukaryota</taxon>
        <taxon>Metazoa</taxon>
        <taxon>Ecdysozoa</taxon>
        <taxon>Arthropoda</taxon>
        <taxon>Hexapoda</taxon>
        <taxon>Insecta</taxon>
        <taxon>Pterygota</taxon>
        <taxon>Neoptera</taxon>
        <taxon>Paraneoptera</taxon>
        <taxon>Hemiptera</taxon>
        <taxon>Heteroptera</taxon>
        <taxon>Panheteroptera</taxon>
        <taxon>Cimicomorpha</taxon>
        <taxon>Miridae</taxon>
        <taxon>Dicyphina</taxon>
        <taxon>Nesidiocoris</taxon>
    </lineage>
</organism>
<evidence type="ECO:0000313" key="2">
    <source>
        <dbReference type="EMBL" id="CAB0018814.1"/>
    </source>
</evidence>